<dbReference type="AlphaFoldDB" id="A0A3Q9UI68"/>
<dbReference type="Proteomes" id="UP000285875">
    <property type="component" value="Chromosome"/>
</dbReference>
<evidence type="ECO:0000256" key="3">
    <source>
        <dbReference type="ARBA" id="ARBA00022989"/>
    </source>
</evidence>
<comment type="subcellular location">
    <subcellularLocation>
        <location evidence="1">Membrane</location>
        <topology evidence="1">Multi-pass membrane protein</topology>
    </subcellularLocation>
</comment>
<dbReference type="NCBIfam" id="TIGR03062">
    <property type="entry name" value="pip_yhgE_Cterm"/>
    <property type="match status" value="1"/>
</dbReference>
<dbReference type="GO" id="GO:0140359">
    <property type="term" value="F:ABC-type transporter activity"/>
    <property type="evidence" value="ECO:0007669"/>
    <property type="project" value="InterPro"/>
</dbReference>
<dbReference type="PANTHER" id="PTHR43077:SF10">
    <property type="entry name" value="TRANSPORT PERMEASE PROTEIN"/>
    <property type="match status" value="1"/>
</dbReference>
<proteinExistence type="predicted"/>
<evidence type="ECO:0000313" key="7">
    <source>
        <dbReference type="EMBL" id="AZZ38818.1"/>
    </source>
</evidence>
<feature type="transmembrane region" description="Helical" evidence="5">
    <location>
        <begin position="22"/>
        <end position="43"/>
    </location>
</feature>
<dbReference type="InterPro" id="IPR017500">
    <property type="entry name" value="Phage_infect_YhgE_N"/>
</dbReference>
<dbReference type="NCBIfam" id="TIGR03061">
    <property type="entry name" value="pip_yhgE_Nterm"/>
    <property type="match status" value="1"/>
</dbReference>
<dbReference type="Gene3D" id="1.10.287.950">
    <property type="entry name" value="Methyl-accepting chemotaxis protein"/>
    <property type="match status" value="1"/>
</dbReference>
<dbReference type="InterPro" id="IPR017501">
    <property type="entry name" value="Phage_infect_YhgE_C"/>
</dbReference>
<organism evidence="7 8">
    <name type="scientific">Acidipropionibacterium jensenii</name>
    <dbReference type="NCBI Taxonomy" id="1749"/>
    <lineage>
        <taxon>Bacteria</taxon>
        <taxon>Bacillati</taxon>
        <taxon>Actinomycetota</taxon>
        <taxon>Actinomycetes</taxon>
        <taxon>Propionibacteriales</taxon>
        <taxon>Propionibacteriaceae</taxon>
        <taxon>Acidipropionibacterium</taxon>
    </lineage>
</organism>
<evidence type="ECO:0000259" key="6">
    <source>
        <dbReference type="Pfam" id="PF12698"/>
    </source>
</evidence>
<feature type="domain" description="ABC-2 type transporter transmembrane" evidence="6">
    <location>
        <begin position="804"/>
        <end position="1036"/>
    </location>
</feature>
<feature type="transmembrane region" description="Helical" evidence="5">
    <location>
        <begin position="930"/>
        <end position="948"/>
    </location>
</feature>
<accession>A0A3Q9UI68</accession>
<protein>
    <submittedName>
        <fullName evidence="7">YhgE/Pip domain-containing protein</fullName>
    </submittedName>
</protein>
<keyword evidence="4 5" id="KW-0472">Membrane</keyword>
<dbReference type="InterPro" id="IPR013525">
    <property type="entry name" value="ABC2_TM"/>
</dbReference>
<feature type="transmembrane region" description="Helical" evidence="5">
    <location>
        <begin position="859"/>
        <end position="880"/>
    </location>
</feature>
<sequence length="1056" mass="105706">MFAWTSHGTELKRFFRQPITRMALVVLLLIPLLYGAMYVWAFWNPVDRLDDLPVALVNQDVAVQSNGRTVHAGTDVVTTLVDRKPLGWHLVDSSTAADGVKSGKYYFSVTIPATFSSDIVSLGSQDPTSAEIKVTYNDSNSFLATELGSNAMTQIRDVVSQKIGQTAAKTLVVGLGDARNGMTKASDGAFVLQDGLKKAKDGSTTLSVGTRELAAGTAQLAAGAGTLADGTASAAGKVSTMASGVSRLNTGAEQLSAGLTALQKQTPTLVNGINSLASGAASGASGARDLSDAQARYVTGVSTASAGAQHLSTGLDSALAGARTAGKGAAELSNGASGLTGLQKGLAQAADTTSGAPALADGATRLANQFGTLVTGVSELSTGASHFSSGATTFSSGATSFASGAKRWTGGAQTWLSGAQTASGSLKTGASQVADGATSLSRGARTLAAATGKDSTLHQGAAQVAAGTDQTATQLKQINAAVIAARAELDRGDTAGANRILSGLETSTGQSAQRQASDLAAGASQVRDGIYSSGGTTSVHAAAQSLADGASQVSSGSSQLSRGAGSLAGAVSSNGPLGTGLSTLSGSVPTLSGAAQTLTKGSGELASGSASLATGAKTLSGSQGSINQLMVGSKALSSGITQMSTKASTGIPTLQKGLVQLSDGLNNPHSDRGLVAGLAQLDTGARSLSGGFSNPDPGRGLVAGAKAINAGSQQLAAGTSKISSGAGALASGATTLTSGANQLASGGKQVASGTGQLNAKVPALVSGVAALDQGAQKIHSATTKVDSGAATLAARTPTLTTGLSTLEHGATTLGTKLSSGAGQIPHDSASVQTQRARAVSSPVGLAKHNLHQAASWGEFFAPFFIGLGLWVGALVAWLLLRPLQSRALMTSVSGFRMAWGSLNSALTLAVGQVFIMLSVMHFAIGINPNHAVATVLFALLVAAAFFALQQMLQIGFGSAIGKVIIISVLMLQLASAGGTYPIQTEPGFFQAVSPWMPMTYVVNGLRQAITGSIGPRFWTAVAVMAGIFVVSLVLSSILAARKRTWTLSRLHPALKI</sequence>
<keyword evidence="3 5" id="KW-1133">Transmembrane helix</keyword>
<gene>
    <name evidence="7" type="ORF">C0Z10_02615</name>
</gene>
<feature type="transmembrane region" description="Helical" evidence="5">
    <location>
        <begin position="960"/>
        <end position="982"/>
    </location>
</feature>
<dbReference type="RefSeq" id="WP_097798377.1">
    <property type="nucleotide sequence ID" value="NZ_CP025570.1"/>
</dbReference>
<evidence type="ECO:0000256" key="1">
    <source>
        <dbReference type="ARBA" id="ARBA00004141"/>
    </source>
</evidence>
<dbReference type="GO" id="GO:0016020">
    <property type="term" value="C:membrane"/>
    <property type="evidence" value="ECO:0007669"/>
    <property type="project" value="UniProtKB-SubCell"/>
</dbReference>
<feature type="transmembrane region" description="Helical" evidence="5">
    <location>
        <begin position="1017"/>
        <end position="1040"/>
    </location>
</feature>
<dbReference type="KEGG" id="aji:C0Z10_02615"/>
<evidence type="ECO:0000256" key="4">
    <source>
        <dbReference type="ARBA" id="ARBA00023136"/>
    </source>
</evidence>
<dbReference type="PANTHER" id="PTHR43077">
    <property type="entry name" value="TRANSPORT PERMEASE YVFS-RELATED"/>
    <property type="match status" value="1"/>
</dbReference>
<dbReference type="InterPro" id="IPR051328">
    <property type="entry name" value="T7SS_ABC-Transporter"/>
</dbReference>
<keyword evidence="2 5" id="KW-0812">Transmembrane</keyword>
<dbReference type="Gene3D" id="3.40.1710.10">
    <property type="entry name" value="abc type-2 transporter like domain"/>
    <property type="match status" value="1"/>
</dbReference>
<evidence type="ECO:0000256" key="5">
    <source>
        <dbReference type="SAM" id="Phobius"/>
    </source>
</evidence>
<dbReference type="InterPro" id="IPR023908">
    <property type="entry name" value="xxxLxxG_rpt"/>
</dbReference>
<dbReference type="EMBL" id="CP025570">
    <property type="protein sequence ID" value="AZZ38818.1"/>
    <property type="molecule type" value="Genomic_DNA"/>
</dbReference>
<name>A0A3Q9UI68_9ACTN</name>
<reference evidence="8" key="1">
    <citation type="submission" date="2017-12" db="EMBL/GenBank/DDBJ databases">
        <title>Whole genome sequencing of Acidipropionibacterium jensenii strains JS279 and JS280.</title>
        <authorList>
            <person name="Deptula P."/>
            <person name="Laine P."/>
            <person name="Smolander O.-P."/>
            <person name="Paulin L."/>
            <person name="Auvinen P."/>
            <person name="Varmanen P."/>
        </authorList>
    </citation>
    <scope>NUCLEOTIDE SEQUENCE [LARGE SCALE GENOMIC DNA]</scope>
    <source>
        <strain evidence="8">JS280</strain>
    </source>
</reference>
<feature type="domain" description="ABC-2 type transporter transmembrane" evidence="6">
    <location>
        <begin position="24"/>
        <end position="160"/>
    </location>
</feature>
<dbReference type="Pfam" id="PF12698">
    <property type="entry name" value="ABC2_membrane_3"/>
    <property type="match status" value="2"/>
</dbReference>
<dbReference type="NCBIfam" id="TIGR03057">
    <property type="entry name" value="xxxLxxG_by_4"/>
    <property type="match status" value="5"/>
</dbReference>
<evidence type="ECO:0000256" key="2">
    <source>
        <dbReference type="ARBA" id="ARBA00022692"/>
    </source>
</evidence>
<evidence type="ECO:0000313" key="8">
    <source>
        <dbReference type="Proteomes" id="UP000285875"/>
    </source>
</evidence>
<feature type="transmembrane region" description="Helical" evidence="5">
    <location>
        <begin position="901"/>
        <end position="924"/>
    </location>
</feature>